<gene>
    <name evidence="3" type="ORF">LMG32289_00479</name>
</gene>
<dbReference type="InterPro" id="IPR039447">
    <property type="entry name" value="UreH-like_TM_dom"/>
</dbReference>
<comment type="caution">
    <text evidence="3">The sequence shown here is derived from an EMBL/GenBank/DDBJ whole genome shotgun (WGS) entry which is preliminary data.</text>
</comment>
<protein>
    <recommendedName>
        <fullName evidence="2">Urease accessory protein UreH-like transmembrane domain-containing protein</fullName>
    </recommendedName>
</protein>
<keyword evidence="1" id="KW-1133">Transmembrane helix</keyword>
<dbReference type="Pfam" id="PF13386">
    <property type="entry name" value="DsbD_2"/>
    <property type="match status" value="1"/>
</dbReference>
<keyword evidence="4" id="KW-1185">Reference proteome</keyword>
<dbReference type="PANTHER" id="PTHR42208:SF1">
    <property type="entry name" value="HEAVY METAL TRANSPORTER"/>
    <property type="match status" value="1"/>
</dbReference>
<evidence type="ECO:0000313" key="4">
    <source>
        <dbReference type="Proteomes" id="UP000706525"/>
    </source>
</evidence>
<feature type="transmembrane region" description="Helical" evidence="1">
    <location>
        <begin position="171"/>
        <end position="192"/>
    </location>
</feature>
<dbReference type="EMBL" id="CAJZAG010000001">
    <property type="protein sequence ID" value="CAG9164141.1"/>
    <property type="molecule type" value="Genomic_DNA"/>
</dbReference>
<feature type="transmembrane region" description="Helical" evidence="1">
    <location>
        <begin position="66"/>
        <end position="87"/>
    </location>
</feature>
<reference evidence="3 4" key="1">
    <citation type="submission" date="2021-08" db="EMBL/GenBank/DDBJ databases">
        <authorList>
            <person name="Peeters C."/>
        </authorList>
    </citation>
    <scope>NUCLEOTIDE SEQUENCE [LARGE SCALE GENOMIC DNA]</scope>
    <source>
        <strain evidence="3 4">LMG 32289</strain>
    </source>
</reference>
<sequence>MIFEVLFSVFLLALLGGIHCAAMCGGIALVVSSASTETATPVHLIARQRMHAWRRAWWRDTLALHAGRVSTYALLGALMGAIGTLAWKHDVLPLQRSLFALGSAMLIGTGLWLMIGGAVRMPWLERVIARVAAAFGDNVGGSGRLRGGLRGGLRGVWAGIGALPRRYMIGLAWGLVPCGMVYAALGLALLAGNAASGALVMTAFGLGTLPNLVVLSGFAGWLRRQARRPAVRMLAGLAVAGFGLAGVARAALLPEMLARHGFCLVF</sequence>
<keyword evidence="1" id="KW-0812">Transmembrane</keyword>
<dbReference type="Proteomes" id="UP000706525">
    <property type="component" value="Unassembled WGS sequence"/>
</dbReference>
<accession>A0ABM8WA84</accession>
<organism evidence="3 4">
    <name type="scientific">Cupriavidus pampae</name>
    <dbReference type="NCBI Taxonomy" id="659251"/>
    <lineage>
        <taxon>Bacteria</taxon>
        <taxon>Pseudomonadati</taxon>
        <taxon>Pseudomonadota</taxon>
        <taxon>Betaproteobacteria</taxon>
        <taxon>Burkholderiales</taxon>
        <taxon>Burkholderiaceae</taxon>
        <taxon>Cupriavidus</taxon>
    </lineage>
</organism>
<name>A0ABM8WA84_9BURK</name>
<evidence type="ECO:0000256" key="1">
    <source>
        <dbReference type="SAM" id="Phobius"/>
    </source>
</evidence>
<feature type="transmembrane region" description="Helical" evidence="1">
    <location>
        <begin position="198"/>
        <end position="222"/>
    </location>
</feature>
<feature type="transmembrane region" description="Helical" evidence="1">
    <location>
        <begin position="99"/>
        <end position="119"/>
    </location>
</feature>
<evidence type="ECO:0000313" key="3">
    <source>
        <dbReference type="EMBL" id="CAG9164141.1"/>
    </source>
</evidence>
<feature type="transmembrane region" description="Helical" evidence="1">
    <location>
        <begin position="234"/>
        <end position="252"/>
    </location>
</feature>
<feature type="domain" description="Urease accessory protein UreH-like transmembrane" evidence="2">
    <location>
        <begin position="9"/>
        <end position="244"/>
    </location>
</feature>
<proteinExistence type="predicted"/>
<dbReference type="PANTHER" id="PTHR42208">
    <property type="entry name" value="HEAVY METAL TRANSPORTER-RELATED"/>
    <property type="match status" value="1"/>
</dbReference>
<evidence type="ECO:0000259" key="2">
    <source>
        <dbReference type="Pfam" id="PF13386"/>
    </source>
</evidence>
<keyword evidence="1" id="KW-0472">Membrane</keyword>
<dbReference type="RefSeq" id="WP_223981367.1">
    <property type="nucleotide sequence ID" value="NZ_CAJZAG010000001.1"/>
</dbReference>